<evidence type="ECO:0008006" key="3">
    <source>
        <dbReference type="Google" id="ProtNLM"/>
    </source>
</evidence>
<dbReference type="OrthoDB" id="5898548at2"/>
<sequence>MYSLNAQPNTPTSQAFVSTALMTKSASTDLVKSERVSARLAKLSHRAKWVLFTAQCPRPRPSRLRQLRFTAEHVVHIQASRLSSEKEIVLKAMQAGNASAVVASQSISAIDQKHLQQRAKQLGCEVFFIDANSELYLSNGQNQFH</sequence>
<dbReference type="Gene3D" id="3.40.50.300">
    <property type="entry name" value="P-loop containing nucleotide triphosphate hydrolases"/>
    <property type="match status" value="1"/>
</dbReference>
<dbReference type="Proteomes" id="UP000235828">
    <property type="component" value="Chromosome A"/>
</dbReference>
<accession>A0A2N8Z952</accession>
<dbReference type="KEGG" id="vta:A0433"/>
<evidence type="ECO:0000313" key="2">
    <source>
        <dbReference type="Proteomes" id="UP000235828"/>
    </source>
</evidence>
<proteinExistence type="predicted"/>
<gene>
    <name evidence="1" type="ORF">VTAP4600_A0433</name>
</gene>
<organism evidence="1 2">
    <name type="scientific">Vibrio tapetis subsp. tapetis</name>
    <dbReference type="NCBI Taxonomy" id="1671868"/>
    <lineage>
        <taxon>Bacteria</taxon>
        <taxon>Pseudomonadati</taxon>
        <taxon>Pseudomonadota</taxon>
        <taxon>Gammaproteobacteria</taxon>
        <taxon>Vibrionales</taxon>
        <taxon>Vibrionaceae</taxon>
        <taxon>Vibrio</taxon>
    </lineage>
</organism>
<dbReference type="AlphaFoldDB" id="A0A2N8Z952"/>
<protein>
    <recommendedName>
        <fullName evidence="3">Superfamily II DNA and RNA helicase</fullName>
    </recommendedName>
</protein>
<dbReference type="EMBL" id="LT960611">
    <property type="protein sequence ID" value="SON48412.1"/>
    <property type="molecule type" value="Genomic_DNA"/>
</dbReference>
<keyword evidence="2" id="KW-1185">Reference proteome</keyword>
<dbReference type="SUPFAM" id="SSF52540">
    <property type="entry name" value="P-loop containing nucleoside triphosphate hydrolases"/>
    <property type="match status" value="1"/>
</dbReference>
<name>A0A2N8Z952_9VIBR</name>
<dbReference type="InterPro" id="IPR027417">
    <property type="entry name" value="P-loop_NTPase"/>
</dbReference>
<evidence type="ECO:0000313" key="1">
    <source>
        <dbReference type="EMBL" id="SON48412.1"/>
    </source>
</evidence>
<reference evidence="1 2" key="1">
    <citation type="submission" date="2017-10" db="EMBL/GenBank/DDBJ databases">
        <authorList>
            <person name="Banno H."/>
            <person name="Chua N.-H."/>
        </authorList>
    </citation>
    <scope>NUCLEOTIDE SEQUENCE [LARGE SCALE GENOMIC DNA]</scope>
    <source>
        <strain evidence="1">Vibrio tapetis CECT4600</strain>
    </source>
</reference>
<dbReference type="RefSeq" id="WP_102521284.1">
    <property type="nucleotide sequence ID" value="NZ_LT960611.1"/>
</dbReference>